<sequence>MFLIPANPVPRASMTSPGSNFAPRSKSRKARGGFSRGLKRLLTNFTLPYSKSHSRPNTLTLFDIVTFSSTKNYPALRKHASRISMRCEDNALRNSTPGLPVASSPKITKHSNKTYKAPRMADRVVDVRLESVYDDGETCGGYVFGSALQDAWHAEDIENFRTRVHWGSIDSPPAASQPNIYNWPTSIVFD</sequence>
<dbReference type="EMBL" id="JACYCD010000045">
    <property type="protein sequence ID" value="KAF8711916.1"/>
    <property type="molecule type" value="Genomic_DNA"/>
</dbReference>
<dbReference type="AlphaFoldDB" id="A0A8H7LV30"/>
<protein>
    <submittedName>
        <fullName evidence="2">Uncharacterized protein</fullName>
    </submittedName>
</protein>
<accession>A0A8H7LV30</accession>
<proteinExistence type="predicted"/>
<evidence type="ECO:0000256" key="1">
    <source>
        <dbReference type="SAM" id="MobiDB-lite"/>
    </source>
</evidence>
<dbReference type="Proteomes" id="UP000602905">
    <property type="component" value="Unassembled WGS sequence"/>
</dbReference>
<feature type="region of interest" description="Disordered" evidence="1">
    <location>
        <begin position="1"/>
        <end position="33"/>
    </location>
</feature>
<reference evidence="2" key="1">
    <citation type="submission" date="2020-09" db="EMBL/GenBank/DDBJ databases">
        <title>Comparative genome analyses of four rice-infecting Rhizoctonia solani isolates reveal extensive enrichment of homogalacturonan modification genes.</title>
        <authorList>
            <person name="Lee D.-Y."/>
            <person name="Jeon J."/>
            <person name="Kim K.-T."/>
            <person name="Cheong K."/>
            <person name="Song H."/>
            <person name="Choi G."/>
            <person name="Ko J."/>
            <person name="Opiyo S.O."/>
            <person name="Zuo S."/>
            <person name="Madhav S."/>
            <person name="Lee Y.-H."/>
            <person name="Wang G.-L."/>
        </authorList>
    </citation>
    <scope>NUCLEOTIDE SEQUENCE</scope>
    <source>
        <strain evidence="2">AG1-IA WGL</strain>
    </source>
</reference>
<organism evidence="2 3">
    <name type="scientific">Rhizoctonia solani</name>
    <dbReference type="NCBI Taxonomy" id="456999"/>
    <lineage>
        <taxon>Eukaryota</taxon>
        <taxon>Fungi</taxon>
        <taxon>Dikarya</taxon>
        <taxon>Basidiomycota</taxon>
        <taxon>Agaricomycotina</taxon>
        <taxon>Agaricomycetes</taxon>
        <taxon>Cantharellales</taxon>
        <taxon>Ceratobasidiaceae</taxon>
        <taxon>Rhizoctonia</taxon>
    </lineage>
</organism>
<evidence type="ECO:0000313" key="3">
    <source>
        <dbReference type="Proteomes" id="UP000602905"/>
    </source>
</evidence>
<evidence type="ECO:0000313" key="2">
    <source>
        <dbReference type="EMBL" id="KAF8711916.1"/>
    </source>
</evidence>
<feature type="non-terminal residue" evidence="2">
    <location>
        <position position="1"/>
    </location>
</feature>
<comment type="caution">
    <text evidence="2">The sequence shown here is derived from an EMBL/GenBank/DDBJ whole genome shotgun (WGS) entry which is preliminary data.</text>
</comment>
<name>A0A8H7LV30_9AGAM</name>
<gene>
    <name evidence="2" type="ORF">RHS03_01355</name>
</gene>
<dbReference type="OrthoDB" id="3216702at2759"/>